<proteinExistence type="predicted"/>
<dbReference type="AlphaFoldDB" id="A0A7Y9WNI6"/>
<gene>
    <name evidence="1" type="ORF">GGD40_003669</name>
</gene>
<keyword evidence="2" id="KW-1185">Reference proteome</keyword>
<reference evidence="1 2" key="1">
    <citation type="submission" date="2020-07" db="EMBL/GenBank/DDBJ databases">
        <title>Exploring microbial biodiversity for novel pathways involved in the catabolism of aromatic compounds derived from lignin.</title>
        <authorList>
            <person name="Elkins J."/>
        </authorList>
    </citation>
    <scope>NUCLEOTIDE SEQUENCE [LARGE SCALE GENOMIC DNA]</scope>
    <source>
        <strain evidence="1 2">H2C3C</strain>
    </source>
</reference>
<dbReference type="EMBL" id="JACCAS010000001">
    <property type="protein sequence ID" value="NYH24190.1"/>
    <property type="molecule type" value="Genomic_DNA"/>
</dbReference>
<accession>A0A7Y9WNI6</accession>
<evidence type="ECO:0000313" key="2">
    <source>
        <dbReference type="Proteomes" id="UP000540929"/>
    </source>
</evidence>
<comment type="caution">
    <text evidence="1">The sequence shown here is derived from an EMBL/GenBank/DDBJ whole genome shotgun (WGS) entry which is preliminary data.</text>
</comment>
<dbReference type="Proteomes" id="UP000540929">
    <property type="component" value="Unassembled WGS sequence"/>
</dbReference>
<evidence type="ECO:0000313" key="1">
    <source>
        <dbReference type="EMBL" id="NYH24190.1"/>
    </source>
</evidence>
<organism evidence="1 2">
    <name type="scientific">Paraburkholderia bryophila</name>
    <dbReference type="NCBI Taxonomy" id="420952"/>
    <lineage>
        <taxon>Bacteria</taxon>
        <taxon>Pseudomonadati</taxon>
        <taxon>Pseudomonadota</taxon>
        <taxon>Betaproteobacteria</taxon>
        <taxon>Burkholderiales</taxon>
        <taxon>Burkholderiaceae</taxon>
        <taxon>Paraburkholderia</taxon>
    </lineage>
</organism>
<sequence>MTPASLAGAQPKLAGRLIEGRFLVGQTDEERYERWDVCEDLAQQLVAKAQNDAAKFPQNSHDVTLRRIRRAIEGKGWMTVVECDWLMVRLQTLLGW</sequence>
<name>A0A7Y9WNI6_9BURK</name>
<protein>
    <submittedName>
        <fullName evidence="1">Uncharacterized protein</fullName>
    </submittedName>
</protein>
<dbReference type="RefSeq" id="WP_373565296.1">
    <property type="nucleotide sequence ID" value="NZ_JACCAS010000001.1"/>
</dbReference>